<dbReference type="AlphaFoldDB" id="A0AA92WGW0"/>
<dbReference type="Proteomes" id="UP000285604">
    <property type="component" value="Unassembled WGS sequence"/>
</dbReference>
<protein>
    <submittedName>
        <fullName evidence="4">SusF/SusE family outer membrane protein</fullName>
    </submittedName>
</protein>
<dbReference type="Pfam" id="PF16411">
    <property type="entry name" value="SusF_SusE"/>
    <property type="match status" value="2"/>
</dbReference>
<dbReference type="Gene3D" id="2.60.40.3610">
    <property type="match status" value="1"/>
</dbReference>
<dbReference type="Pfam" id="PF14292">
    <property type="entry name" value="SusE"/>
    <property type="match status" value="1"/>
</dbReference>
<dbReference type="InterPro" id="IPR025970">
    <property type="entry name" value="SusE"/>
</dbReference>
<dbReference type="GO" id="GO:0019867">
    <property type="term" value="C:outer membrane"/>
    <property type="evidence" value="ECO:0007669"/>
    <property type="project" value="InterPro"/>
</dbReference>
<evidence type="ECO:0000313" key="4">
    <source>
        <dbReference type="EMBL" id="RGX97375.1"/>
    </source>
</evidence>
<proteinExistence type="predicted"/>
<reference evidence="4 5" key="1">
    <citation type="submission" date="2018-08" db="EMBL/GenBank/DDBJ databases">
        <title>A genome reference for cultivated species of the human gut microbiota.</title>
        <authorList>
            <person name="Zou Y."/>
            <person name="Xue W."/>
            <person name="Luo G."/>
        </authorList>
    </citation>
    <scope>NUCLEOTIDE SEQUENCE [LARGE SCALE GENOMIC DNA]</scope>
    <source>
        <strain evidence="4 5">OF03-3</strain>
    </source>
</reference>
<organism evidence="4 5">
    <name type="scientific">Segatella copri</name>
    <dbReference type="NCBI Taxonomy" id="165179"/>
    <lineage>
        <taxon>Bacteria</taxon>
        <taxon>Pseudomonadati</taxon>
        <taxon>Bacteroidota</taxon>
        <taxon>Bacteroidia</taxon>
        <taxon>Bacteroidales</taxon>
        <taxon>Prevotellaceae</taxon>
        <taxon>Segatella</taxon>
    </lineage>
</organism>
<accession>A0AA92WGW0</accession>
<evidence type="ECO:0000313" key="5">
    <source>
        <dbReference type="Proteomes" id="UP000285604"/>
    </source>
</evidence>
<keyword evidence="1" id="KW-0732">Signal</keyword>
<evidence type="ECO:0000259" key="2">
    <source>
        <dbReference type="Pfam" id="PF14292"/>
    </source>
</evidence>
<sequence length="397" mass="43807">MKKIFLKLMLLPAMVLPLLFTSCSDDNDSNPTLDLGHVKDGFVLNRPAYAENNTYDLVNADHLTLSCSQPNYGGIPYVVRYYVQVALDQNFLTDPTTTHKELATSYTTAKMNVDAAELNSTLVDMYQAANPNAEIPESMPVYIRLRAVLGGTTNPNLGETYSNIITLPSVKATYKEPDVELPKNLYVVGSSIQEAWKSWKPVAPVYGISGNYYTMVYVPDGGTFKWGTFENDWRGYDRLAAINDNAGAELSEDGNDKNIKVAHGGWFVLHFVGELTPDKKDITYTLNVYPGTAYIIGAAAGGDWGDASDACAMTAPADQTGEWVSPAFGGDGELRAYIKIPGIEWWRTEFTIVEGNCFWRNGFIDKSWTEIGDGYAVSCSTGQKLYVNFDKNTAEIR</sequence>
<feature type="domain" description="Outer membrane protein SusF/SusE-like C-terminal" evidence="3">
    <location>
        <begin position="293"/>
        <end position="394"/>
    </location>
</feature>
<dbReference type="CDD" id="cd12966">
    <property type="entry name" value="CBM-Ec_CBM-Fc"/>
    <property type="match status" value="1"/>
</dbReference>
<dbReference type="EMBL" id="QSCI01000008">
    <property type="protein sequence ID" value="RGX97375.1"/>
    <property type="molecule type" value="Genomic_DNA"/>
</dbReference>
<dbReference type="PROSITE" id="PS51257">
    <property type="entry name" value="PROKAR_LIPOPROTEIN"/>
    <property type="match status" value="1"/>
</dbReference>
<comment type="caution">
    <text evidence="4">The sequence shown here is derived from an EMBL/GenBank/DDBJ whole genome shotgun (WGS) entry which is preliminary data.</text>
</comment>
<evidence type="ECO:0000256" key="1">
    <source>
        <dbReference type="SAM" id="SignalP"/>
    </source>
</evidence>
<evidence type="ECO:0000259" key="3">
    <source>
        <dbReference type="Pfam" id="PF16411"/>
    </source>
</evidence>
<dbReference type="InterPro" id="IPR032187">
    <property type="entry name" value="SusF/SusE-like_C"/>
</dbReference>
<feature type="domain" description="Outer membrane protein SusF/SusE-like C-terminal" evidence="3">
    <location>
        <begin position="184"/>
        <end position="271"/>
    </location>
</feature>
<dbReference type="GO" id="GO:2001070">
    <property type="term" value="F:starch binding"/>
    <property type="evidence" value="ECO:0007669"/>
    <property type="project" value="InterPro"/>
</dbReference>
<name>A0AA92WGW0_9BACT</name>
<feature type="chain" id="PRO_5041725076" evidence="1">
    <location>
        <begin position="25"/>
        <end position="397"/>
    </location>
</feature>
<dbReference type="Gene3D" id="2.60.40.3620">
    <property type="match status" value="1"/>
</dbReference>
<gene>
    <name evidence="4" type="ORF">DXA63_03585</name>
</gene>
<feature type="signal peptide" evidence="1">
    <location>
        <begin position="1"/>
        <end position="24"/>
    </location>
</feature>
<feature type="domain" description="SusE outer membrane protein" evidence="2">
    <location>
        <begin position="37"/>
        <end position="132"/>
    </location>
</feature>